<reference evidence="3" key="1">
    <citation type="submission" date="2024-04" db="EMBL/GenBank/DDBJ databases">
        <authorList>
            <person name="Shaw F."/>
            <person name="Minotto A."/>
        </authorList>
    </citation>
    <scope>NUCLEOTIDE SEQUENCE [LARGE SCALE GENOMIC DNA]</scope>
</reference>
<evidence type="ECO:0000256" key="1">
    <source>
        <dbReference type="SAM" id="MobiDB-lite"/>
    </source>
</evidence>
<accession>A0ABP1D956</accession>
<dbReference type="Proteomes" id="UP001497453">
    <property type="component" value="Chromosome 3"/>
</dbReference>
<protein>
    <recommendedName>
        <fullName evidence="4">Fungal-type protein kinase domain-containing protein</fullName>
    </recommendedName>
</protein>
<dbReference type="EMBL" id="OZ037946">
    <property type="protein sequence ID" value="CAL1703439.1"/>
    <property type="molecule type" value="Genomic_DNA"/>
</dbReference>
<evidence type="ECO:0008006" key="4">
    <source>
        <dbReference type="Google" id="ProtNLM"/>
    </source>
</evidence>
<feature type="region of interest" description="Disordered" evidence="1">
    <location>
        <begin position="1"/>
        <end position="59"/>
    </location>
</feature>
<organism evidence="2 3">
    <name type="scientific">Somion occarium</name>
    <dbReference type="NCBI Taxonomy" id="3059160"/>
    <lineage>
        <taxon>Eukaryota</taxon>
        <taxon>Fungi</taxon>
        <taxon>Dikarya</taxon>
        <taxon>Basidiomycota</taxon>
        <taxon>Agaricomycotina</taxon>
        <taxon>Agaricomycetes</taxon>
        <taxon>Polyporales</taxon>
        <taxon>Cerrenaceae</taxon>
        <taxon>Somion</taxon>
    </lineage>
</organism>
<feature type="compositionally biased region" description="Polar residues" evidence="1">
    <location>
        <begin position="44"/>
        <end position="59"/>
    </location>
</feature>
<evidence type="ECO:0000313" key="2">
    <source>
        <dbReference type="EMBL" id="CAL1703439.1"/>
    </source>
</evidence>
<keyword evidence="3" id="KW-1185">Reference proteome</keyword>
<sequence>MRRGQDPSPATPTRKVLADSDDDPDATPVPRRVLRPSTKRAPPVQTSRSGRVVSSSATTTKAVLPTAEMQVSDLPELSKPNGEIKTIYDLLYTQLPQAPRIYKKGLLRSTRDVSKADSELSRNASTFEQLVYAPDMLAPLISAAQDRLREKIIDWSHEDTRSLVVHLHPYHTTRKLPPVLFSEKDTERWFMEVILQPALALLRADVHPYNQEYMTESEEHPYVASCPHDTSSVSDFIFVSDEPEKETYTVAATLEIKVHSIWGKAFYRSNDDDLFLPLQNGKSGSTMAFRWPQYSGALKNDHRTRLLVQVWAQMVRHDTDMAMLSSYAGTMFFYRDRESHTLYFSNTFTNRDAVIFATYAWLLEAFKRQDRDYCLSNPLDLPEPSTEHWRPRTKGEMRAEFQGVLPWTIPPAIDPSLTTITSKNARALNDRQPGPFLVPE</sequence>
<name>A0ABP1D956_9APHY</name>
<gene>
    <name evidence="2" type="ORF">GFSPODELE1_LOCUS4577</name>
</gene>
<proteinExistence type="predicted"/>
<evidence type="ECO:0000313" key="3">
    <source>
        <dbReference type="Proteomes" id="UP001497453"/>
    </source>
</evidence>